<evidence type="ECO:0000313" key="3">
    <source>
        <dbReference type="Proteomes" id="UP001159427"/>
    </source>
</evidence>
<name>A0ABN8S1Y1_9CNID</name>
<feature type="region of interest" description="Disordered" evidence="1">
    <location>
        <begin position="237"/>
        <end position="327"/>
    </location>
</feature>
<feature type="region of interest" description="Disordered" evidence="1">
    <location>
        <begin position="424"/>
        <end position="453"/>
    </location>
</feature>
<feature type="compositionally biased region" description="Polar residues" evidence="1">
    <location>
        <begin position="442"/>
        <end position="453"/>
    </location>
</feature>
<feature type="compositionally biased region" description="Basic and acidic residues" evidence="1">
    <location>
        <begin position="315"/>
        <end position="325"/>
    </location>
</feature>
<dbReference type="Proteomes" id="UP001159427">
    <property type="component" value="Unassembled WGS sequence"/>
</dbReference>
<organism evidence="2 3">
    <name type="scientific">Porites evermanni</name>
    <dbReference type="NCBI Taxonomy" id="104178"/>
    <lineage>
        <taxon>Eukaryota</taxon>
        <taxon>Metazoa</taxon>
        <taxon>Cnidaria</taxon>
        <taxon>Anthozoa</taxon>
        <taxon>Hexacorallia</taxon>
        <taxon>Scleractinia</taxon>
        <taxon>Fungiina</taxon>
        <taxon>Poritidae</taxon>
        <taxon>Porites</taxon>
    </lineage>
</organism>
<feature type="compositionally biased region" description="Basic and acidic residues" evidence="1">
    <location>
        <begin position="258"/>
        <end position="275"/>
    </location>
</feature>
<feature type="region of interest" description="Disordered" evidence="1">
    <location>
        <begin position="55"/>
        <end position="75"/>
    </location>
</feature>
<evidence type="ECO:0000256" key="1">
    <source>
        <dbReference type="SAM" id="MobiDB-lite"/>
    </source>
</evidence>
<comment type="caution">
    <text evidence="2">The sequence shown here is derived from an EMBL/GenBank/DDBJ whole genome shotgun (WGS) entry which is preliminary data.</text>
</comment>
<dbReference type="EMBL" id="CALNXI010002242">
    <property type="protein sequence ID" value="CAH3185210.1"/>
    <property type="molecule type" value="Genomic_DNA"/>
</dbReference>
<feature type="compositionally biased region" description="Basic residues" evidence="1">
    <location>
        <begin position="289"/>
        <end position="299"/>
    </location>
</feature>
<accession>A0ABN8S1Y1</accession>
<gene>
    <name evidence="2" type="ORF">PEVE_00015981</name>
</gene>
<sequence length="533" mass="59946">MELEEKVRILKEQFSSLPRILIKKTLCSDDINEDLEKCKQRLQEFNKQINNPSLRSTSAGTTTRLHDPSQEGCVSTDKAEDLSENVLENRNVKGGLSSSFKSFAAPNPCGWNNGTTFAEQRPLDNCNVKPVFSAPKLEQLSDLAKMMLQSPGIIAENPKMMVPDPPKLKSQSNAINSGKHSVYEACLNPYASKMTFEKQRYLHNGDVKPTISSVRKLGEVSDPAKIITQSPAVISKGKRMVPDSPKPKSKSNVNLHNNTEKVSHPEIMRTQKEELATTVKRNAPSPPKTKPKPAWRTKRVQNEVYKQKKTQNSGEDERHSSERTVSEASFNAGVNTQELEEKIKKLHEEFPRSPRVLIKKTLCSDDVQCDLVKAKRRLQEFSQIDDPSLKSPVASEFISDNSNRDLQMSKGKPHSVQNEVYRHKNIQNSGEDERHSSERTVTEASSNVSMNSQELEDKIRKLQEEFPRSPRVLIKKTLCSDDVQCDLVKAKKRLQEFSQIDDPSLKSPVATGFVSDNSYRDPQMGKGKPHSGL</sequence>
<protein>
    <submittedName>
        <fullName evidence="2">Uncharacterized protein</fullName>
    </submittedName>
</protein>
<keyword evidence="3" id="KW-1185">Reference proteome</keyword>
<feature type="region of interest" description="Disordered" evidence="1">
    <location>
        <begin position="500"/>
        <end position="533"/>
    </location>
</feature>
<reference evidence="2 3" key="1">
    <citation type="submission" date="2022-05" db="EMBL/GenBank/DDBJ databases">
        <authorList>
            <consortium name="Genoscope - CEA"/>
            <person name="William W."/>
        </authorList>
    </citation>
    <scope>NUCLEOTIDE SEQUENCE [LARGE SCALE GENOMIC DNA]</scope>
</reference>
<feature type="compositionally biased region" description="Basic and acidic residues" evidence="1">
    <location>
        <begin position="431"/>
        <end position="441"/>
    </location>
</feature>
<proteinExistence type="predicted"/>
<evidence type="ECO:0000313" key="2">
    <source>
        <dbReference type="EMBL" id="CAH3185210.1"/>
    </source>
</evidence>